<keyword evidence="3" id="KW-1185">Reference proteome</keyword>
<dbReference type="PANTHER" id="PTHR46880:SF5">
    <property type="entry name" value="DUF4371 DOMAIN-CONTAINING PROTEIN"/>
    <property type="match status" value="1"/>
</dbReference>
<evidence type="ECO:0000256" key="1">
    <source>
        <dbReference type="SAM" id="MobiDB-lite"/>
    </source>
</evidence>
<reference evidence="2 3" key="1">
    <citation type="submission" date="2020-04" db="EMBL/GenBank/DDBJ databases">
        <title>Perkinsus olseni comparative genomics.</title>
        <authorList>
            <person name="Bogema D.R."/>
        </authorList>
    </citation>
    <scope>NUCLEOTIDE SEQUENCE [LARGE SCALE GENOMIC DNA]</scope>
    <source>
        <strain evidence="2 3">ATCC PRA-207</strain>
    </source>
</reference>
<dbReference type="AlphaFoldDB" id="A0A7J6ULT6"/>
<dbReference type="EMBL" id="JABANO010001729">
    <property type="protein sequence ID" value="KAF4758194.1"/>
    <property type="molecule type" value="Genomic_DNA"/>
</dbReference>
<dbReference type="PANTHER" id="PTHR46880">
    <property type="entry name" value="RAS-ASSOCIATING DOMAIN-CONTAINING PROTEIN"/>
    <property type="match status" value="1"/>
</dbReference>
<feature type="compositionally biased region" description="Polar residues" evidence="1">
    <location>
        <begin position="53"/>
        <end position="62"/>
    </location>
</feature>
<feature type="compositionally biased region" description="Basic and acidic residues" evidence="1">
    <location>
        <begin position="37"/>
        <end position="51"/>
    </location>
</feature>
<proteinExistence type="predicted"/>
<evidence type="ECO:0000313" key="2">
    <source>
        <dbReference type="EMBL" id="KAF4758194.1"/>
    </source>
</evidence>
<dbReference type="Proteomes" id="UP000553632">
    <property type="component" value="Unassembled WGS sequence"/>
</dbReference>
<accession>A0A7J6ULT6</accession>
<evidence type="ECO:0000313" key="3">
    <source>
        <dbReference type="Proteomes" id="UP000553632"/>
    </source>
</evidence>
<name>A0A7J6ULT6_PEROL</name>
<feature type="region of interest" description="Disordered" evidence="1">
    <location>
        <begin position="113"/>
        <end position="136"/>
    </location>
</feature>
<protein>
    <submittedName>
        <fullName evidence="2">Uncharacterized protein</fullName>
    </submittedName>
</protein>
<sequence>MPTSARIAKQKRRELEKLQSQNHRIADMFKKMKKKARTDGVPHSSARDPSARCRTSTSSQSKLDIEQRKMVHEPSSSSMSMMDDESSGGCREDQPEAQKTIAVDKDGIAFFIDNTGESSSASNRVGDDGARERRGIKRKHCADDAVDKARAQLKKWQTLHNELETLAVSSTPDGPALQCSVCNIPVRVKLDAALRHVQSNNHTAKATNTIGNALKAMTRPIVERVVVLVHAALLCLVVGCAQRNSSHLVKAFSAYGANPPKSAWQSYGYSWQFVLAAWRVIRRHLAAQVMDSPLHAVSFDLSTDISTKKRLAFVVAYAGKDGDARQSVLGFTQSPGKSADIAERIERFYEESGIDPSRCTAAITDGGGAEKKAYELLRGKGYFQDSSTWHHCAAHRISLSVEDCWETSPFCKSLWDILQKIGDHVVQLQAEALSLSGGMRIVSALEGVLTMSLNNLSREVKPFVLGLIKRLSVRIPIEERQAAMEEATLADPVAITGARGLQLGSAEGGDLQQYVIACRDLRIRQGSLSSRDLIDIAKSTGSEDLLTRVIRGVVKVPTSCSAERCFSVLTRELSSSRNRLDGENLEADILLCANRDLLLALLENDEASTGGVGGGLAEVAHEWLALKNRREKTRGNKDDDDQCHDN</sequence>
<comment type="caution">
    <text evidence="2">The sequence shown here is derived from an EMBL/GenBank/DDBJ whole genome shotgun (WGS) entry which is preliminary data.</text>
</comment>
<gene>
    <name evidence="2" type="ORF">FOZ63_033204</name>
</gene>
<feature type="region of interest" description="Disordered" evidence="1">
    <location>
        <begin position="1"/>
        <end position="94"/>
    </location>
</feature>
<organism evidence="2 3">
    <name type="scientific">Perkinsus olseni</name>
    <name type="common">Perkinsus atlanticus</name>
    <dbReference type="NCBI Taxonomy" id="32597"/>
    <lineage>
        <taxon>Eukaryota</taxon>
        <taxon>Sar</taxon>
        <taxon>Alveolata</taxon>
        <taxon>Perkinsozoa</taxon>
        <taxon>Perkinsea</taxon>
        <taxon>Perkinsida</taxon>
        <taxon>Perkinsidae</taxon>
        <taxon>Perkinsus</taxon>
    </lineage>
</organism>
<feature type="compositionally biased region" description="Basic and acidic residues" evidence="1">
    <location>
        <begin position="63"/>
        <end position="72"/>
    </location>
</feature>
<dbReference type="InterPro" id="IPR012337">
    <property type="entry name" value="RNaseH-like_sf"/>
</dbReference>
<dbReference type="SUPFAM" id="SSF53098">
    <property type="entry name" value="Ribonuclease H-like"/>
    <property type="match status" value="1"/>
</dbReference>